<dbReference type="RefSeq" id="WP_129598843.1">
    <property type="nucleotide sequence ID" value="NZ_SBLB01000001.1"/>
</dbReference>
<protein>
    <submittedName>
        <fullName evidence="3">Uncharacterized protein</fullName>
    </submittedName>
</protein>
<gene>
    <name evidence="3" type="ORF">EQG79_00585</name>
</gene>
<evidence type="ECO:0000259" key="2">
    <source>
        <dbReference type="Pfam" id="PF25731"/>
    </source>
</evidence>
<dbReference type="Pfam" id="PF25729">
    <property type="entry name" value="crAss_MUZ_C"/>
    <property type="match status" value="1"/>
</dbReference>
<dbReference type="EMBL" id="SBLB01000001">
    <property type="protein sequence ID" value="RYC70681.1"/>
    <property type="molecule type" value="Genomic_DNA"/>
</dbReference>
<reference evidence="3 4" key="1">
    <citation type="submission" date="2019-01" db="EMBL/GenBank/DDBJ databases">
        <title>Spirosoma flava sp. nov., a propanil-degrading bacterium isolated from herbicide-contaminated soil.</title>
        <authorList>
            <person name="Zhang L."/>
            <person name="Jiang J.-D."/>
        </authorList>
    </citation>
    <scope>NUCLEOTIDE SEQUENCE [LARGE SCALE GENOMIC DNA]</scope>
    <source>
        <strain evidence="3 4">TY50</strain>
    </source>
</reference>
<dbReference type="Pfam" id="PF25731">
    <property type="entry name" value="crAss_MUZ"/>
    <property type="match status" value="2"/>
</dbReference>
<feature type="domain" description="Crassvirus muzzle protein N-terminal region" evidence="2">
    <location>
        <begin position="831"/>
        <end position="1103"/>
    </location>
</feature>
<comment type="caution">
    <text evidence="3">The sequence shown here is derived from an EMBL/GenBank/DDBJ whole genome shotgun (WGS) entry which is preliminary data.</text>
</comment>
<evidence type="ECO:0000313" key="3">
    <source>
        <dbReference type="EMBL" id="RYC70681.1"/>
    </source>
</evidence>
<sequence length="1308" mass="146476">MPTHTQVFSGGMKQDVDAHLQQQGTYRYGRNVRTLYNRNRSDTSDGKSLSLANSPGNLLTLTLTQGYHIVGDAEAQRGNVLFLTNNTTSIVGFWDYDSEVNGAVVTGAFRVLYSDDNDPHAKNQPWSKRGSAAPERLGWRTTDTFDIEIAYENESVERVYWTNRRGTKHVLNLRHAPTTTPYPSSWSAHGFRERPDVVFPTIKLLGRGIGKLLSGTYQIAIAYESRDGVRSAFTPVTRRVFVTSEKLDVLGFDRFPSQIPTTGVRLSHHNRVMGASGVVTQESLRWELSRVDVRWERVVVAVLYYETEGLPTSIRTLPPITITPALSGSTAITVEIVDNSGDEITVAELNQRHETVLRVGTLAPENNRLVEGDLLRLPPITMNASAVRFQPFLKRCVLDEVKEPTFRPVANPTSGKPDGNPLTNSSTVTLGSVVRKTFNGLTETYTVTNDYLNDKGQVWEWLHGSYFRGETEEFGVLLFDRLGQPMFVTPLPAFTFPQLYDEGPAGETDHYALTKLSPAGIYELVPMGVLISGLRLPVADLYDSEGKLNVSGFMIVKRQRVPRLLHQGVVFPVCRTDECKLDSGRSEKPFPLPYLNWFSTDFDGQNRHSYPWPTPCTTPNEGDWRETRSQPYYLTYHSPDVLIEGGLKELEEGDVLHHVGIVSRAYSSNVIALDGYSRALPDKTHVTHGYTKSYRTATNLSWLPTLLARGRPRLGSETRLTLAKLHSDGFNTTYKELDKNNLNLKIETQTHPQWSGAGGLYIYGDGLLQRNAVIVKTADWTSIDAGSQENPGTFRIVNYIQRTTQPVDAQSSIEPYYPCGHFQPITESLLGMAKPVETAAGQFFEFNDIEVWGGPAYVTLFDFARIYPFYSDSCRQSDYGIGHVVPVESKYNLALRPGRTLARNAFRPERTTCREEGEQFQNGINPDQPEDWNYNKALTVDTRVNPYAVMPRDFLAVTNDPAGFSWTPPKQPGQFIDAWRSRLPGDAGQANGSLGAIVKLQRGQGRGLLCWQERGVGILPLDPLSYQTTDAGVIETDSGAVFNRMITISTEFGTQHPESVWSSNGQVGAWDARMGALLRYTGGLDSLSASELFSDQLKRLTYELAGAGIDSLRNWQCVAGTNRDNEEILFSFYKPGIPTFTAVYSTAMSSFVEIKDGDYSRFVNRGRLLLASARSQPNTLWAMDRGPFGQYFGTFYPSVVRFIVNPYPNQKKTFDAGQINISADSWRKITRITHWTPDGGPAQVHTLFPANDERFRFFQNALRYAMHEVDWSGTKQRLRDDYMTVEIEIGNDAENKQVVLVAFSTVFR</sequence>
<name>A0A4Q2US45_9BACT</name>
<evidence type="ECO:0000313" key="4">
    <source>
        <dbReference type="Proteomes" id="UP000290407"/>
    </source>
</evidence>
<organism evidence="3 4">
    <name type="scientific">Spirosoma sordidisoli</name>
    <dbReference type="NCBI Taxonomy" id="2502893"/>
    <lineage>
        <taxon>Bacteria</taxon>
        <taxon>Pseudomonadati</taxon>
        <taxon>Bacteroidota</taxon>
        <taxon>Cytophagia</taxon>
        <taxon>Cytophagales</taxon>
        <taxon>Cytophagaceae</taxon>
        <taxon>Spirosoma</taxon>
    </lineage>
</organism>
<dbReference type="InterPro" id="IPR057888">
    <property type="entry name" value="crAss_MUZ_C"/>
</dbReference>
<evidence type="ECO:0000259" key="1">
    <source>
        <dbReference type="Pfam" id="PF25729"/>
    </source>
</evidence>
<dbReference type="InterPro" id="IPR057889">
    <property type="entry name" value="crAss_MUZ_N"/>
</dbReference>
<accession>A0A4Q2US45</accession>
<dbReference type="Proteomes" id="UP000290407">
    <property type="component" value="Unassembled WGS sequence"/>
</dbReference>
<feature type="domain" description="Crassvirus muzzle protein C-terminal" evidence="1">
    <location>
        <begin position="1186"/>
        <end position="1264"/>
    </location>
</feature>
<proteinExistence type="predicted"/>
<keyword evidence="4" id="KW-1185">Reference proteome</keyword>
<feature type="domain" description="Crassvirus muzzle protein N-terminal region" evidence="2">
    <location>
        <begin position="4"/>
        <end position="614"/>
    </location>
</feature>